<evidence type="ECO:0000256" key="1">
    <source>
        <dbReference type="ARBA" id="ARBA00022553"/>
    </source>
</evidence>
<evidence type="ECO:0000313" key="5">
    <source>
        <dbReference type="Proteomes" id="UP000290365"/>
    </source>
</evidence>
<dbReference type="EMBL" id="CP035758">
    <property type="protein sequence ID" value="QBD76301.1"/>
    <property type="molecule type" value="Genomic_DNA"/>
</dbReference>
<dbReference type="GO" id="GO:0000160">
    <property type="term" value="P:phosphorelay signal transduction system"/>
    <property type="evidence" value="ECO:0007669"/>
    <property type="project" value="InterPro"/>
</dbReference>
<feature type="domain" description="Response regulatory" evidence="3">
    <location>
        <begin position="1"/>
        <end position="106"/>
    </location>
</feature>
<evidence type="ECO:0000256" key="2">
    <source>
        <dbReference type="PROSITE-ProRule" id="PRU00169"/>
    </source>
</evidence>
<dbReference type="AlphaFoldDB" id="A0A4V0YYI1"/>
<dbReference type="Gene3D" id="3.40.50.2300">
    <property type="match status" value="1"/>
</dbReference>
<protein>
    <submittedName>
        <fullName evidence="4">Response regulator</fullName>
    </submittedName>
</protein>
<dbReference type="KEGG" id="kbs:EPA93_09895"/>
<dbReference type="SUPFAM" id="SSF52172">
    <property type="entry name" value="CheY-like"/>
    <property type="match status" value="1"/>
</dbReference>
<dbReference type="InterPro" id="IPR001789">
    <property type="entry name" value="Sig_transdc_resp-reg_receiver"/>
</dbReference>
<dbReference type="Proteomes" id="UP000290365">
    <property type="component" value="Chromosome"/>
</dbReference>
<dbReference type="OrthoDB" id="9808843at2"/>
<dbReference type="InterPro" id="IPR050595">
    <property type="entry name" value="Bact_response_regulator"/>
</dbReference>
<dbReference type="PANTHER" id="PTHR44591">
    <property type="entry name" value="STRESS RESPONSE REGULATOR PROTEIN 1"/>
    <property type="match status" value="1"/>
</dbReference>
<dbReference type="Pfam" id="PF00072">
    <property type="entry name" value="Response_reg"/>
    <property type="match status" value="1"/>
</dbReference>
<dbReference type="PANTHER" id="PTHR44591:SF3">
    <property type="entry name" value="RESPONSE REGULATORY DOMAIN-CONTAINING PROTEIN"/>
    <property type="match status" value="1"/>
</dbReference>
<reference evidence="4 5" key="1">
    <citation type="submission" date="2019-01" db="EMBL/GenBank/DDBJ databases">
        <title>Ktedonosporobacter rubrisoli SCAWS-G2.</title>
        <authorList>
            <person name="Huang Y."/>
            <person name="Yan B."/>
        </authorList>
    </citation>
    <scope>NUCLEOTIDE SEQUENCE [LARGE SCALE GENOMIC DNA]</scope>
    <source>
        <strain evidence="4 5">SCAWS-G2</strain>
    </source>
</reference>
<name>A0A4V0YYI1_KTERU</name>
<accession>A0A4V0YYI1</accession>
<proteinExistence type="predicted"/>
<gene>
    <name evidence="4" type="ORF">EPA93_09895</name>
</gene>
<organism evidence="4 5">
    <name type="scientific">Ktedonosporobacter rubrisoli</name>
    <dbReference type="NCBI Taxonomy" id="2509675"/>
    <lineage>
        <taxon>Bacteria</taxon>
        <taxon>Bacillati</taxon>
        <taxon>Chloroflexota</taxon>
        <taxon>Ktedonobacteria</taxon>
        <taxon>Ktedonobacterales</taxon>
        <taxon>Ktedonosporobacteraceae</taxon>
        <taxon>Ktedonosporobacter</taxon>
    </lineage>
</organism>
<dbReference type="InterPro" id="IPR011006">
    <property type="entry name" value="CheY-like_superfamily"/>
</dbReference>
<keyword evidence="1 2" id="KW-0597">Phosphoprotein</keyword>
<evidence type="ECO:0000313" key="4">
    <source>
        <dbReference type="EMBL" id="QBD76301.1"/>
    </source>
</evidence>
<dbReference type="PROSITE" id="PS50110">
    <property type="entry name" value="RESPONSE_REGULATORY"/>
    <property type="match status" value="1"/>
</dbReference>
<feature type="modified residue" description="4-aspartylphosphate" evidence="2">
    <location>
        <position position="41"/>
    </location>
</feature>
<sequence length="136" mass="15396">MPQAAFGPSSEKRLPTPREQTQSLLFYDHLTEHQPDLVLLDLMIPHLDGRKVLMNIHLKRQIPVIVVTAYPNARHEQEELRAADVVHIGEKPANLDKLIELIRQTIGAPENLATSILSSTIKHLQRISLAACRRTF</sequence>
<evidence type="ECO:0000259" key="3">
    <source>
        <dbReference type="PROSITE" id="PS50110"/>
    </source>
</evidence>
<keyword evidence="5" id="KW-1185">Reference proteome</keyword>